<evidence type="ECO:0000313" key="6">
    <source>
        <dbReference type="EMBL" id="TCV05023.1"/>
    </source>
</evidence>
<protein>
    <submittedName>
        <fullName evidence="6">TonB-linked SusC/RagA family outer membrane protein</fullName>
    </submittedName>
</protein>
<dbReference type="Gene3D" id="2.170.130.10">
    <property type="entry name" value="TonB-dependent receptor, plug domain"/>
    <property type="match status" value="1"/>
</dbReference>
<dbReference type="PROSITE" id="PS52016">
    <property type="entry name" value="TONB_DEPENDENT_REC_3"/>
    <property type="match status" value="1"/>
</dbReference>
<evidence type="ECO:0000256" key="3">
    <source>
        <dbReference type="SAM" id="SignalP"/>
    </source>
</evidence>
<evidence type="ECO:0000256" key="2">
    <source>
        <dbReference type="RuleBase" id="RU003357"/>
    </source>
</evidence>
<feature type="domain" description="TonB-dependent receptor-like beta-barrel" evidence="4">
    <location>
        <begin position="397"/>
        <end position="923"/>
    </location>
</feature>
<dbReference type="SUPFAM" id="SSF56935">
    <property type="entry name" value="Porins"/>
    <property type="match status" value="1"/>
</dbReference>
<dbReference type="GO" id="GO:0009279">
    <property type="term" value="C:cell outer membrane"/>
    <property type="evidence" value="ECO:0007669"/>
    <property type="project" value="UniProtKB-SubCell"/>
</dbReference>
<dbReference type="InterPro" id="IPR012910">
    <property type="entry name" value="Plug_dom"/>
</dbReference>
<name>A0A4R3VHK3_9SPHI</name>
<keyword evidence="1" id="KW-0813">Transport</keyword>
<dbReference type="Pfam" id="PF00593">
    <property type="entry name" value="TonB_dep_Rec_b-barrel"/>
    <property type="match status" value="1"/>
</dbReference>
<organism evidence="6 7">
    <name type="scientific">Sphingobacterium alimentarium</name>
    <dbReference type="NCBI Taxonomy" id="797292"/>
    <lineage>
        <taxon>Bacteria</taxon>
        <taxon>Pseudomonadati</taxon>
        <taxon>Bacteroidota</taxon>
        <taxon>Sphingobacteriia</taxon>
        <taxon>Sphingobacteriales</taxon>
        <taxon>Sphingobacteriaceae</taxon>
        <taxon>Sphingobacterium</taxon>
    </lineage>
</organism>
<feature type="chain" id="PRO_5020723196" evidence="3">
    <location>
        <begin position="25"/>
        <end position="1081"/>
    </location>
</feature>
<dbReference type="InterPro" id="IPR039426">
    <property type="entry name" value="TonB-dep_rcpt-like"/>
</dbReference>
<keyword evidence="1 2" id="KW-0472">Membrane</keyword>
<dbReference type="NCBIfam" id="TIGR04057">
    <property type="entry name" value="SusC_RagA_signa"/>
    <property type="match status" value="1"/>
</dbReference>
<keyword evidence="1" id="KW-0998">Cell outer membrane</keyword>
<dbReference type="AlphaFoldDB" id="A0A4R3VHK3"/>
<evidence type="ECO:0000259" key="4">
    <source>
        <dbReference type="Pfam" id="PF00593"/>
    </source>
</evidence>
<feature type="signal peptide" evidence="3">
    <location>
        <begin position="1"/>
        <end position="24"/>
    </location>
</feature>
<keyword evidence="7" id="KW-1185">Reference proteome</keyword>
<dbReference type="Pfam" id="PF07715">
    <property type="entry name" value="Plug"/>
    <property type="match status" value="1"/>
</dbReference>
<dbReference type="InterPro" id="IPR000531">
    <property type="entry name" value="Beta-barrel_TonB"/>
</dbReference>
<dbReference type="Pfam" id="PF13715">
    <property type="entry name" value="CarbopepD_reg_2"/>
    <property type="match status" value="1"/>
</dbReference>
<comment type="caution">
    <text evidence="6">The sequence shown here is derived from an EMBL/GenBank/DDBJ whole genome shotgun (WGS) entry which is preliminary data.</text>
</comment>
<proteinExistence type="inferred from homology"/>
<dbReference type="RefSeq" id="WP_132779285.1">
    <property type="nucleotide sequence ID" value="NZ_SMBZ01000081.1"/>
</dbReference>
<evidence type="ECO:0000313" key="7">
    <source>
        <dbReference type="Proteomes" id="UP000295197"/>
    </source>
</evidence>
<feature type="domain" description="TonB-dependent receptor plug" evidence="5">
    <location>
        <begin position="128"/>
        <end position="234"/>
    </location>
</feature>
<dbReference type="SUPFAM" id="SSF49464">
    <property type="entry name" value="Carboxypeptidase regulatory domain-like"/>
    <property type="match status" value="1"/>
</dbReference>
<evidence type="ECO:0000259" key="5">
    <source>
        <dbReference type="Pfam" id="PF07715"/>
    </source>
</evidence>
<keyword evidence="1" id="KW-1134">Transmembrane beta strand</keyword>
<keyword evidence="3" id="KW-0732">Signal</keyword>
<dbReference type="OrthoDB" id="604358at2"/>
<dbReference type="NCBIfam" id="TIGR04056">
    <property type="entry name" value="OMP_RagA_SusC"/>
    <property type="match status" value="1"/>
</dbReference>
<evidence type="ECO:0000256" key="1">
    <source>
        <dbReference type="PROSITE-ProRule" id="PRU01360"/>
    </source>
</evidence>
<dbReference type="InterPro" id="IPR023997">
    <property type="entry name" value="TonB-dep_OMP_SusC/RagA_CS"/>
</dbReference>
<comment type="similarity">
    <text evidence="1 2">Belongs to the TonB-dependent receptor family.</text>
</comment>
<keyword evidence="2" id="KW-0798">TonB box</keyword>
<comment type="subcellular location">
    <subcellularLocation>
        <location evidence="1">Cell outer membrane</location>
        <topology evidence="1">Multi-pass membrane protein</topology>
    </subcellularLocation>
</comment>
<dbReference type="InterPro" id="IPR037066">
    <property type="entry name" value="Plug_dom_sf"/>
</dbReference>
<accession>A0A4R3VHK3</accession>
<reference evidence="6 7" key="1">
    <citation type="submission" date="2019-03" db="EMBL/GenBank/DDBJ databases">
        <title>Genomic Encyclopedia of Type Strains, Phase IV (KMG-IV): sequencing the most valuable type-strain genomes for metagenomic binning, comparative biology and taxonomic classification.</title>
        <authorList>
            <person name="Goeker M."/>
        </authorList>
    </citation>
    <scope>NUCLEOTIDE SEQUENCE [LARGE SCALE GENOMIC DNA]</scope>
    <source>
        <strain evidence="6 7">DSM 22362</strain>
    </source>
</reference>
<dbReference type="InterPro" id="IPR023996">
    <property type="entry name" value="TonB-dep_OMP_SusC/RagA"/>
</dbReference>
<dbReference type="Proteomes" id="UP000295197">
    <property type="component" value="Unassembled WGS sequence"/>
</dbReference>
<sequence>MRKSILFAIVTGVVLPLSYGFAHANVPNFTSKSGLYQQELISGTVVDSNGKPIAGVTVKVVETGITSMTNENGLFNIQSTLYQTLYVSMLGYEVQEVKISGKNLRIVLNEGGEMLDEIVVVGYGVQKKVNLTGAVSQIDSKILEDRPVSNATQALQGAVPNLNINFSNGRPGTEGSVNVRGFASINSTNAGPLMLIDGVPGSINNVNPRDIENISVLKDAAAAAIYGARGAFGVVLVTTKKGKAGRMNISYNNNFGFSDLTVSTDFMTSGYDAARLNDEAFIRATGNSYTGYTPEDYEELLKRKTDPSLPSVVIQNRNGKDQYVYYANTDWWDVFYRDMQTSSEHAITMSGATEKINFYLSGRTYEKNGIMRVQQDKFRGYNLRAKLEGQLTNWLKVSNNGQINYKNYTFPGWNGSANANNNFISTTVHALPSYVPVNPDGTATFRTELNNYTIGDGIMADLLHGKSKGGEREFEFMNQTEAVATLYDGLTVTGNYTFAYNPINTFARRTRAPWSIYPGVISYLGYDRLTEAQVTNQVHTVNFFANYTKSFNDHNFGATAGYNREHRGYDRIGGVHNDLLSEDLNDFNLGTGDMTVNGGANTWALEGYFGRLTYNFKERYLFEVNGRYDGTSKFPSKQRFGFFPSVSGGWRISEESFMSGLKPILNEFKLRASYGELGNAQEASVYGYIPLMNSGLSNYIQNGNKTQFISAPTPISSDLTWERTNTLNIGTDISLMNSKFNMSFDYFIRKTLDMLIPGKTLPAVFGASSPRMNAGDLENRGWEVSLSYREQFEVGDKPFTLNVSAGLSDSKATITRFDNPRGLLTDYYVGQELGEIWGFKTDGLFQSNEEAANYAVNQNYVDNVRLSAPGEWSRLQAGDLKYLDLNGDNIVNQGDNTLSNPGDQVIIGNSRARYTYGFNLGANWNGFDVSAFFQGIGRQHWYPGTNADKFWGPYSRPYFSFVPKDFEQDVWTPENPDAYYPLLRGYIALNTRGSLVTKNDRYLQNIGYLRLKNVTLGYTIKQEWMQRVKLSNARLFVSGENLWTATALRSDYIDPEQAAQESNGRAYPYSRTFSFGLDITF</sequence>
<gene>
    <name evidence="6" type="ORF">EDC17_10812</name>
</gene>
<dbReference type="Gene3D" id="2.60.40.1120">
    <property type="entry name" value="Carboxypeptidase-like, regulatory domain"/>
    <property type="match status" value="1"/>
</dbReference>
<dbReference type="InterPro" id="IPR008969">
    <property type="entry name" value="CarboxyPept-like_regulatory"/>
</dbReference>
<dbReference type="EMBL" id="SMBZ01000081">
    <property type="protein sequence ID" value="TCV05023.1"/>
    <property type="molecule type" value="Genomic_DNA"/>
</dbReference>
<keyword evidence="1" id="KW-0812">Transmembrane</keyword>